<keyword evidence="1" id="KW-0732">Signal</keyword>
<evidence type="ECO:0008006" key="4">
    <source>
        <dbReference type="Google" id="ProtNLM"/>
    </source>
</evidence>
<reference evidence="2 3" key="1">
    <citation type="submission" date="2019-05" db="EMBL/GenBank/DDBJ databases">
        <authorList>
            <person name="Qu J.-H."/>
        </authorList>
    </citation>
    <scope>NUCLEOTIDE SEQUENCE [LARGE SCALE GENOMIC DNA]</scope>
    <source>
        <strain evidence="2 3">NS28</strain>
    </source>
</reference>
<name>A0A5M8QXF8_9BACT</name>
<dbReference type="RefSeq" id="WP_139010937.1">
    <property type="nucleotide sequence ID" value="NZ_VBSN01000025.1"/>
</dbReference>
<gene>
    <name evidence="2" type="ORF">FEM33_04625</name>
</gene>
<dbReference type="EMBL" id="VBSN01000025">
    <property type="protein sequence ID" value="KAA6440957.1"/>
    <property type="molecule type" value="Genomic_DNA"/>
</dbReference>
<feature type="signal peptide" evidence="1">
    <location>
        <begin position="1"/>
        <end position="21"/>
    </location>
</feature>
<evidence type="ECO:0000313" key="3">
    <source>
        <dbReference type="Proteomes" id="UP000323994"/>
    </source>
</evidence>
<dbReference type="AlphaFoldDB" id="A0A5M8QXF8"/>
<protein>
    <recommendedName>
        <fullName evidence="4">Transporter</fullName>
    </recommendedName>
</protein>
<keyword evidence="3" id="KW-1185">Reference proteome</keyword>
<comment type="caution">
    <text evidence="2">The sequence shown here is derived from an EMBL/GenBank/DDBJ whole genome shotgun (WGS) entry which is preliminary data.</text>
</comment>
<evidence type="ECO:0000313" key="2">
    <source>
        <dbReference type="EMBL" id="KAA6440957.1"/>
    </source>
</evidence>
<accession>A0A5M8QXF8</accession>
<proteinExistence type="predicted"/>
<evidence type="ECO:0000256" key="1">
    <source>
        <dbReference type="SAM" id="SignalP"/>
    </source>
</evidence>
<feature type="chain" id="PRO_5024463156" description="Transporter" evidence="1">
    <location>
        <begin position="22"/>
        <end position="303"/>
    </location>
</feature>
<organism evidence="2 3">
    <name type="scientific">Dyadobacter flavalbus</name>
    <dbReference type="NCBI Taxonomy" id="2579942"/>
    <lineage>
        <taxon>Bacteria</taxon>
        <taxon>Pseudomonadati</taxon>
        <taxon>Bacteroidota</taxon>
        <taxon>Cytophagia</taxon>
        <taxon>Cytophagales</taxon>
        <taxon>Spirosomataceae</taxon>
        <taxon>Dyadobacter</taxon>
    </lineage>
</organism>
<sequence length="303" mass="33734">MKFKYILPLFFLLLISRSSFACDACGCSNSGSYFGLMPQSNKSLLGIRYSQLNFTTHPESHVLRTQETFNVTEIYARFFPVKRVQVMAFLPYRFARQVTTSETKKQNGISDATILMNYNVINTFMDTETASDFTHTLLIGGGIKLPTGKFRYDENLLTEVANANFQSGTGSTDFILNAFYTVNKGQWGLSMNVSRKFNTANSEDYRFGNQLYGTVDLYRSFELGKISVTPNVGLYGEKSELGTRDGKKVLETGGTMLNGTIGVTLFANRWTLGISAQKPVAQDLSAGFVKAHSRGLIQAGWLF</sequence>
<dbReference type="Proteomes" id="UP000323994">
    <property type="component" value="Unassembled WGS sequence"/>
</dbReference>
<dbReference type="OrthoDB" id="1405967at2"/>